<evidence type="ECO:0000256" key="14">
    <source>
        <dbReference type="ARBA" id="ARBA00023065"/>
    </source>
</evidence>
<dbReference type="FunFam" id="2.70.150.10:FF:000002">
    <property type="entry name" value="Copper-transporting ATPase 1, putative"/>
    <property type="match status" value="1"/>
</dbReference>
<dbReference type="GO" id="GO:0016887">
    <property type="term" value="F:ATP hydrolysis activity"/>
    <property type="evidence" value="ECO:0007669"/>
    <property type="project" value="InterPro"/>
</dbReference>
<keyword evidence="5 18" id="KW-0479">Metal-binding</keyword>
<evidence type="ECO:0000256" key="10">
    <source>
        <dbReference type="ARBA" id="ARBA00022842"/>
    </source>
</evidence>
<proteinExistence type="inferred from homology"/>
<evidence type="ECO:0000256" key="8">
    <source>
        <dbReference type="ARBA" id="ARBA00022796"/>
    </source>
</evidence>
<organism evidence="20">
    <name type="scientific">uncultured marine Nitrospinaceae bacterium</name>
    <dbReference type="NCBI Taxonomy" id="482920"/>
    <lineage>
        <taxon>Bacteria</taxon>
        <taxon>Pseudomonadati</taxon>
        <taxon>Nitrospinota/Tectimicrobiota group</taxon>
        <taxon>Nitrospinota</taxon>
        <taxon>Nitrospinia</taxon>
        <taxon>Nitrospinales</taxon>
        <taxon>Nitrospinaceae</taxon>
        <taxon>environmental samples</taxon>
    </lineage>
</organism>
<comment type="similarity">
    <text evidence="2 18">Belongs to the cation transport ATPase (P-type) (TC 3.A.3) family. Type IB subfamily.</text>
</comment>
<dbReference type="InterPro" id="IPR017969">
    <property type="entry name" value="Heavy-metal-associated_CS"/>
</dbReference>
<dbReference type="SUPFAM" id="SSF81665">
    <property type="entry name" value="Calcium ATPase, transmembrane domain M"/>
    <property type="match status" value="1"/>
</dbReference>
<dbReference type="GO" id="GO:0055070">
    <property type="term" value="P:copper ion homeostasis"/>
    <property type="evidence" value="ECO:0007669"/>
    <property type="project" value="TreeGrafter"/>
</dbReference>
<dbReference type="InterPro" id="IPR044492">
    <property type="entry name" value="P_typ_ATPase_HD_dom"/>
</dbReference>
<dbReference type="InterPro" id="IPR023298">
    <property type="entry name" value="ATPase_P-typ_TM_dom_sf"/>
</dbReference>
<keyword evidence="10" id="KW-0460">Magnesium</keyword>
<evidence type="ECO:0000256" key="3">
    <source>
        <dbReference type="ARBA" id="ARBA00022448"/>
    </source>
</evidence>
<dbReference type="PROSITE" id="PS50846">
    <property type="entry name" value="HMA_2"/>
    <property type="match status" value="2"/>
</dbReference>
<comment type="catalytic activity">
    <reaction evidence="17">
        <text>Cu(2+)(in) + ATP + H2O = Cu(2+)(out) + ADP + phosphate + H(+)</text>
        <dbReference type="Rhea" id="RHEA:10376"/>
        <dbReference type="ChEBI" id="CHEBI:15377"/>
        <dbReference type="ChEBI" id="CHEBI:15378"/>
        <dbReference type="ChEBI" id="CHEBI:29036"/>
        <dbReference type="ChEBI" id="CHEBI:30616"/>
        <dbReference type="ChEBI" id="CHEBI:43474"/>
        <dbReference type="ChEBI" id="CHEBI:456216"/>
        <dbReference type="EC" id="7.2.2.9"/>
    </reaction>
</comment>
<keyword evidence="6" id="KW-0677">Repeat</keyword>
<dbReference type="NCBIfam" id="TIGR01525">
    <property type="entry name" value="ATPase-IB_hvy"/>
    <property type="match status" value="1"/>
</dbReference>
<dbReference type="PANTHER" id="PTHR43520">
    <property type="entry name" value="ATP7, ISOFORM B"/>
    <property type="match status" value="1"/>
</dbReference>
<dbReference type="FunFam" id="3.30.70.100:FF:000005">
    <property type="entry name" value="Copper-exporting P-type ATPase A"/>
    <property type="match status" value="1"/>
</dbReference>
<dbReference type="InterPro" id="IPR036412">
    <property type="entry name" value="HAD-like_sf"/>
</dbReference>
<reference evidence="20" key="1">
    <citation type="journal article" date="2007" name="Environ. Microbiol.">
        <title>Quantitative distribution of presumptive archaeal and bacterial nitrifiers in Monterey Bay and the North Pacific Subtropical Gyre.</title>
        <authorList>
            <person name="Mincer T.J."/>
            <person name="Church M.J."/>
            <person name="Taylor L.T."/>
            <person name="Preston C."/>
            <person name="Karl D.M."/>
            <person name="Delong E.F."/>
        </authorList>
    </citation>
    <scope>NUCLEOTIDE SEQUENCE</scope>
</reference>
<evidence type="ECO:0000256" key="6">
    <source>
        <dbReference type="ARBA" id="ARBA00022737"/>
    </source>
</evidence>
<keyword evidence="7 18" id="KW-0547">Nucleotide-binding</keyword>
<keyword evidence="14" id="KW-0406">Ion transport</keyword>
<evidence type="ECO:0000256" key="11">
    <source>
        <dbReference type="ARBA" id="ARBA00022967"/>
    </source>
</evidence>
<dbReference type="CDD" id="cd00371">
    <property type="entry name" value="HMA"/>
    <property type="match status" value="2"/>
</dbReference>
<dbReference type="GO" id="GO:0005886">
    <property type="term" value="C:plasma membrane"/>
    <property type="evidence" value="ECO:0007669"/>
    <property type="project" value="UniProtKB-SubCell"/>
</dbReference>
<keyword evidence="11" id="KW-1278">Translocase</keyword>
<accession>A4GJ03</accession>
<keyword evidence="4 18" id="KW-0812">Transmembrane</keyword>
<keyword evidence="8" id="KW-0187">Copper transport</keyword>
<evidence type="ECO:0000256" key="1">
    <source>
        <dbReference type="ARBA" id="ARBA00004127"/>
    </source>
</evidence>
<dbReference type="PROSITE" id="PS00154">
    <property type="entry name" value="ATPASE_E1_E2"/>
    <property type="match status" value="1"/>
</dbReference>
<evidence type="ECO:0000256" key="4">
    <source>
        <dbReference type="ARBA" id="ARBA00022692"/>
    </source>
</evidence>
<evidence type="ECO:0000256" key="18">
    <source>
        <dbReference type="RuleBase" id="RU362081"/>
    </source>
</evidence>
<feature type="domain" description="HMA" evidence="19">
    <location>
        <begin position="78"/>
        <end position="144"/>
    </location>
</feature>
<evidence type="ECO:0000313" key="20">
    <source>
        <dbReference type="EMBL" id="ABK80596.1"/>
    </source>
</evidence>
<dbReference type="SFLD" id="SFLDF00027">
    <property type="entry name" value="p-type_atpase"/>
    <property type="match status" value="1"/>
</dbReference>
<feature type="transmembrane region" description="Helical" evidence="18">
    <location>
        <begin position="261"/>
        <end position="279"/>
    </location>
</feature>
<keyword evidence="13" id="KW-0186">Copper</keyword>
<evidence type="ECO:0000256" key="7">
    <source>
        <dbReference type="ARBA" id="ARBA00022741"/>
    </source>
</evidence>
<dbReference type="Pfam" id="PF00122">
    <property type="entry name" value="E1-E2_ATPase"/>
    <property type="match status" value="1"/>
</dbReference>
<dbReference type="InterPro" id="IPR018303">
    <property type="entry name" value="ATPase_P-typ_P_site"/>
</dbReference>
<dbReference type="EMBL" id="EF106972">
    <property type="protein sequence ID" value="ABK80596.1"/>
    <property type="molecule type" value="Genomic_DNA"/>
</dbReference>
<feature type="domain" description="HMA" evidence="19">
    <location>
        <begin position="10"/>
        <end position="76"/>
    </location>
</feature>
<dbReference type="GO" id="GO:0005524">
    <property type="term" value="F:ATP binding"/>
    <property type="evidence" value="ECO:0007669"/>
    <property type="project" value="UniProtKB-UniRule"/>
</dbReference>
<dbReference type="InterPro" id="IPR023299">
    <property type="entry name" value="ATPase_P-typ_cyto_dom_N"/>
</dbReference>
<dbReference type="AlphaFoldDB" id="A4GJ03"/>
<keyword evidence="18" id="KW-1003">Cell membrane</keyword>
<dbReference type="InterPro" id="IPR006121">
    <property type="entry name" value="HMA_dom"/>
</dbReference>
<dbReference type="Pfam" id="PF00702">
    <property type="entry name" value="Hydrolase"/>
    <property type="match status" value="1"/>
</dbReference>
<protein>
    <recommendedName>
        <fullName evidence="16">P-type Cu(2+) transporter</fullName>
        <ecNumber evidence="16">7.2.2.9</ecNumber>
    </recommendedName>
</protein>
<dbReference type="InterPro" id="IPR036163">
    <property type="entry name" value="HMA_dom_sf"/>
</dbReference>
<dbReference type="SFLD" id="SFLDS00003">
    <property type="entry name" value="Haloacid_Dehalogenase"/>
    <property type="match status" value="1"/>
</dbReference>
<dbReference type="SUPFAM" id="SSF81653">
    <property type="entry name" value="Calcium ATPase, transduction domain A"/>
    <property type="match status" value="1"/>
</dbReference>
<dbReference type="NCBIfam" id="TIGR01511">
    <property type="entry name" value="ATPase-IB1_Cu"/>
    <property type="match status" value="1"/>
</dbReference>
<dbReference type="SFLD" id="SFLDG00002">
    <property type="entry name" value="C1.7:_P-type_atpase_like"/>
    <property type="match status" value="1"/>
</dbReference>
<dbReference type="PANTHER" id="PTHR43520:SF8">
    <property type="entry name" value="P-TYPE CU(+) TRANSPORTER"/>
    <property type="match status" value="1"/>
</dbReference>
<dbReference type="InterPro" id="IPR059000">
    <property type="entry name" value="ATPase_P-type_domA"/>
</dbReference>
<dbReference type="Gene3D" id="3.40.1110.10">
    <property type="entry name" value="Calcium-transporting ATPase, cytoplasmic domain N"/>
    <property type="match status" value="1"/>
</dbReference>
<evidence type="ECO:0000256" key="5">
    <source>
        <dbReference type="ARBA" id="ARBA00022723"/>
    </source>
</evidence>
<dbReference type="SUPFAM" id="SSF55008">
    <property type="entry name" value="HMA, heavy metal-associated domain"/>
    <property type="match status" value="2"/>
</dbReference>
<dbReference type="InterPro" id="IPR006122">
    <property type="entry name" value="HMA_Cu_ion-bd"/>
</dbReference>
<dbReference type="GO" id="GO:0043682">
    <property type="term" value="F:P-type divalent copper transporter activity"/>
    <property type="evidence" value="ECO:0007669"/>
    <property type="project" value="UniProtKB-EC"/>
</dbReference>
<evidence type="ECO:0000256" key="2">
    <source>
        <dbReference type="ARBA" id="ARBA00006024"/>
    </source>
</evidence>
<evidence type="ECO:0000256" key="12">
    <source>
        <dbReference type="ARBA" id="ARBA00022989"/>
    </source>
</evidence>
<dbReference type="GO" id="GO:0012505">
    <property type="term" value="C:endomembrane system"/>
    <property type="evidence" value="ECO:0007669"/>
    <property type="project" value="UniProtKB-SubCell"/>
</dbReference>
<keyword evidence="9 18" id="KW-0067">ATP-binding</keyword>
<dbReference type="SUPFAM" id="SSF56784">
    <property type="entry name" value="HAD-like"/>
    <property type="match status" value="1"/>
</dbReference>
<dbReference type="EC" id="7.2.2.9" evidence="16"/>
<feature type="transmembrane region" description="Helical" evidence="18">
    <location>
        <begin position="765"/>
        <end position="787"/>
    </location>
</feature>
<keyword evidence="12 18" id="KW-1133">Transmembrane helix</keyword>
<dbReference type="NCBIfam" id="TIGR01494">
    <property type="entry name" value="ATPase_P-type"/>
    <property type="match status" value="1"/>
</dbReference>
<sequence length="822" mass="88900">MSNVKPKNKDNITLPVKGMSCASCSARIEKKVGELEGVISTHVNFATGVSSIEFDPQKISADQFPMVIEKLGFEVPGLSKTFPVEGMTCASCVSRVEKKLLSLQGVHAVDVNLATEQVLVDYILALVDFESLRSALEEAGYRLLPEKSVCSSGDEERYLKHLSELKLKLIFSGLTSLMVMFLSMQGESLFNTQLQALNITLFILATPVQFYCGGQFYRGAFNGLRHGYADMNTLIAVGTSTAYFYSAWVTLLPGLSASLDVYYDISVMIITLVLLGRWMEARAKHNTSSAIKKLMGLQPKTAHVEREGKELEVSVEDLTMGDVVLVRPGEKIPVDGILIEGQSSIDESMLTGESVPVEKKSGDEAIGASLNKTGFFKMRVTRIGKDTVLAQIIQLVKQAQGSKAPVQRLADKIAGTFVPAVIGLALLAFAFWWGFGDSFGPLPTTPFLFALMIFISVMIIACPCALGLATPTAIMVGTGKGAEMGILIKSGEALEQAEKLDTIVFDKTGTLTFGKPEVADVLLSPSAVLNADRLLLLAGSLEKQSEHPLAQAIVMEAKKHKLRLETVSGFEALPGFGVQGKIENKNVFLGNIKLMQEQKIDFSSMNDDLEKSATQGKTPMLLSVDGKLEGLITTTDKLKPYAKECVHRLKRMGLKVMMVTGDNRKTAQAVAQQLDIDDVISEVLPSGKRDEIRKLLEEGRKVAMVGDGINDAPALAESTVGIALGSGTDVAMEASDITLVNSDLRAVAQAIELSRRTMAKIRQNLFWAFFYNVLGIPIAAGILYPFYGVLLKPVFAAVAMSLSSVSVVGNSLLLKRFSPSKP</sequence>
<dbReference type="Pfam" id="PF00403">
    <property type="entry name" value="HMA"/>
    <property type="match status" value="2"/>
</dbReference>
<dbReference type="PRINTS" id="PR00942">
    <property type="entry name" value="CUATPASEI"/>
</dbReference>
<evidence type="ECO:0000256" key="15">
    <source>
        <dbReference type="ARBA" id="ARBA00023136"/>
    </source>
</evidence>
<name>A4GJ03_9BACT</name>
<feature type="transmembrane region" description="Helical" evidence="18">
    <location>
        <begin position="167"/>
        <end position="184"/>
    </location>
</feature>
<keyword evidence="3" id="KW-0813">Transport</keyword>
<dbReference type="Gene3D" id="2.70.150.10">
    <property type="entry name" value="Calcium-transporting ATPase, cytoplasmic transduction domain A"/>
    <property type="match status" value="1"/>
</dbReference>
<dbReference type="Gene3D" id="3.30.70.100">
    <property type="match status" value="2"/>
</dbReference>
<feature type="transmembrane region" description="Helical" evidence="18">
    <location>
        <begin position="413"/>
        <end position="435"/>
    </location>
</feature>
<dbReference type="Gene3D" id="3.40.50.1000">
    <property type="entry name" value="HAD superfamily/HAD-like"/>
    <property type="match status" value="1"/>
</dbReference>
<feature type="transmembrane region" description="Helical" evidence="18">
    <location>
        <begin position="234"/>
        <end position="255"/>
    </location>
</feature>
<dbReference type="CDD" id="cd02094">
    <property type="entry name" value="P-type_ATPase_Cu-like"/>
    <property type="match status" value="1"/>
</dbReference>
<dbReference type="PROSITE" id="PS01047">
    <property type="entry name" value="HMA_1"/>
    <property type="match status" value="2"/>
</dbReference>
<feature type="transmembrane region" description="Helical" evidence="18">
    <location>
        <begin position="447"/>
        <end position="470"/>
    </location>
</feature>
<keyword evidence="15 18" id="KW-0472">Membrane</keyword>
<evidence type="ECO:0000259" key="19">
    <source>
        <dbReference type="PROSITE" id="PS50846"/>
    </source>
</evidence>
<dbReference type="GO" id="GO:0005507">
    <property type="term" value="F:copper ion binding"/>
    <property type="evidence" value="ECO:0007669"/>
    <property type="project" value="InterPro"/>
</dbReference>
<dbReference type="FunFam" id="3.30.70.100:FF:000001">
    <property type="entry name" value="ATPase copper transporting beta"/>
    <property type="match status" value="1"/>
</dbReference>
<comment type="subcellular location">
    <subcellularLocation>
        <location evidence="18">Cell membrane</location>
    </subcellularLocation>
    <subcellularLocation>
        <location evidence="1">Endomembrane system</location>
        <topology evidence="1">Multi-pass membrane protein</topology>
    </subcellularLocation>
</comment>
<dbReference type="InterPro" id="IPR023214">
    <property type="entry name" value="HAD_sf"/>
</dbReference>
<evidence type="ECO:0000256" key="13">
    <source>
        <dbReference type="ARBA" id="ARBA00023008"/>
    </source>
</evidence>
<dbReference type="PRINTS" id="PR00119">
    <property type="entry name" value="CATATPASE"/>
</dbReference>
<dbReference type="InterPro" id="IPR027256">
    <property type="entry name" value="P-typ_ATPase_IB"/>
</dbReference>
<dbReference type="NCBIfam" id="TIGR00003">
    <property type="entry name" value="copper ion binding protein"/>
    <property type="match status" value="2"/>
</dbReference>
<feature type="transmembrane region" description="Helical" evidence="18">
    <location>
        <begin position="793"/>
        <end position="814"/>
    </location>
</feature>
<dbReference type="InterPro" id="IPR001757">
    <property type="entry name" value="P_typ_ATPase"/>
</dbReference>
<feature type="transmembrane region" description="Helical" evidence="18">
    <location>
        <begin position="196"/>
        <end position="213"/>
    </location>
</feature>
<evidence type="ECO:0000256" key="17">
    <source>
        <dbReference type="ARBA" id="ARBA00047424"/>
    </source>
</evidence>
<evidence type="ECO:0000256" key="16">
    <source>
        <dbReference type="ARBA" id="ARBA00038904"/>
    </source>
</evidence>
<evidence type="ECO:0000256" key="9">
    <source>
        <dbReference type="ARBA" id="ARBA00022840"/>
    </source>
</evidence>
<dbReference type="InterPro" id="IPR008250">
    <property type="entry name" value="ATPase_P-typ_transduc_dom_A_sf"/>
</dbReference>